<comment type="similarity">
    <text evidence="1">Belongs to the DDAH family.</text>
</comment>
<dbReference type="PANTHER" id="PTHR12737:SF9">
    <property type="entry name" value="DIMETHYLARGININASE"/>
    <property type="match status" value="1"/>
</dbReference>
<dbReference type="Proteomes" id="UP000289257">
    <property type="component" value="Unassembled WGS sequence"/>
</dbReference>
<evidence type="ECO:0000313" key="4">
    <source>
        <dbReference type="Proteomes" id="UP000289257"/>
    </source>
</evidence>
<comment type="caution">
    <text evidence="3">The sequence shown here is derived from an EMBL/GenBank/DDBJ whole genome shotgun (WGS) entry which is preliminary data.</text>
</comment>
<gene>
    <name evidence="3" type="ORF">EOT05_01420</name>
</gene>
<dbReference type="AlphaFoldDB" id="A0A4Q0AGW9"/>
<dbReference type="SUPFAM" id="SSF55909">
    <property type="entry name" value="Pentein"/>
    <property type="match status" value="1"/>
</dbReference>
<protein>
    <submittedName>
        <fullName evidence="3">Amidinotransferase</fullName>
    </submittedName>
</protein>
<name>A0A4Q0AGW9_9BACT</name>
<evidence type="ECO:0000256" key="2">
    <source>
        <dbReference type="ARBA" id="ARBA00022801"/>
    </source>
</evidence>
<reference evidence="3" key="1">
    <citation type="submission" date="2019-01" db="EMBL/GenBank/DDBJ databases">
        <title>Genomic signatures and co-occurrence patterns of the ultra-small Saccharimodia (Patescibacteria phylum) suggest a symbiotic lifestyle.</title>
        <authorList>
            <person name="Lemos L."/>
            <person name="Medeiros J."/>
            <person name="Andreote F."/>
            <person name="Fernandes G."/>
            <person name="Varani A."/>
            <person name="Oliveira G."/>
            <person name="Pylro V."/>
        </authorList>
    </citation>
    <scope>NUCLEOTIDE SEQUENCE [LARGE SCALE GENOMIC DNA]</scope>
    <source>
        <strain evidence="3">AMD02</strain>
    </source>
</reference>
<evidence type="ECO:0000313" key="3">
    <source>
        <dbReference type="EMBL" id="RWZ78402.1"/>
    </source>
</evidence>
<dbReference type="GO" id="GO:0016403">
    <property type="term" value="F:dimethylargininase activity"/>
    <property type="evidence" value="ECO:0007669"/>
    <property type="project" value="TreeGrafter"/>
</dbReference>
<dbReference type="Gene3D" id="3.75.10.10">
    <property type="entry name" value="L-arginine/glycine Amidinotransferase, Chain A"/>
    <property type="match status" value="1"/>
</dbReference>
<sequence>MTLINHTVLMSDALHFSAEQAINPYYDDQNVDLSKAILEHHFITEALSTAGITIADVPSPIDSQDGVYTANWALVRGDKAVLARLPDVRKAEEEYARQVLEQLGKTVYSVPKGLKFSGQGDALACGNFLFCGQGYRSDEKAQAFAAKKLGYERIQLQTVPELDDDGVPMKNAVSGWADSFFYDIDLALSVIKAPEDDKKGLIAYCHEAFTPESQKILAEFNGVEKIRVSFEEATRAFACNLISTGKTVIMSAHAPKLKTSLETHGLTVLTPEVAELAKGGGYIRCTTLTID</sequence>
<dbReference type="GO" id="GO:0016740">
    <property type="term" value="F:transferase activity"/>
    <property type="evidence" value="ECO:0007669"/>
    <property type="project" value="UniProtKB-KW"/>
</dbReference>
<keyword evidence="4" id="KW-1185">Reference proteome</keyword>
<dbReference type="PANTHER" id="PTHR12737">
    <property type="entry name" value="DIMETHYLARGININE DIMETHYLAMINOHYDROLASE"/>
    <property type="match status" value="1"/>
</dbReference>
<evidence type="ECO:0000256" key="1">
    <source>
        <dbReference type="ARBA" id="ARBA00008532"/>
    </source>
</evidence>
<dbReference type="GO" id="GO:0045429">
    <property type="term" value="P:positive regulation of nitric oxide biosynthetic process"/>
    <property type="evidence" value="ECO:0007669"/>
    <property type="project" value="TreeGrafter"/>
</dbReference>
<accession>A0A4Q0AGW9</accession>
<dbReference type="InterPro" id="IPR033199">
    <property type="entry name" value="DDAH-like"/>
</dbReference>
<proteinExistence type="inferred from homology"/>
<organism evidence="3 4">
    <name type="scientific">Candidatus Microsaccharimonas sossegonensis</name>
    <dbReference type="NCBI Taxonomy" id="2506948"/>
    <lineage>
        <taxon>Bacteria</taxon>
        <taxon>Candidatus Saccharimonadota</taxon>
        <taxon>Candidatus Saccharimonadia</taxon>
        <taxon>Candidatus Saccharimonadales</taxon>
        <taxon>Candidatus Saccharimonadaceae</taxon>
        <taxon>Candidatus Microsaccharimonas</taxon>
    </lineage>
</organism>
<dbReference type="EMBL" id="SCKX01000001">
    <property type="protein sequence ID" value="RWZ78402.1"/>
    <property type="molecule type" value="Genomic_DNA"/>
</dbReference>
<dbReference type="GO" id="GO:0016597">
    <property type="term" value="F:amino acid binding"/>
    <property type="evidence" value="ECO:0007669"/>
    <property type="project" value="TreeGrafter"/>
</dbReference>
<keyword evidence="2" id="KW-0378">Hydrolase</keyword>
<dbReference type="GO" id="GO:0006525">
    <property type="term" value="P:arginine metabolic process"/>
    <property type="evidence" value="ECO:0007669"/>
    <property type="project" value="TreeGrafter"/>
</dbReference>
<dbReference type="GO" id="GO:0000052">
    <property type="term" value="P:citrulline metabolic process"/>
    <property type="evidence" value="ECO:0007669"/>
    <property type="project" value="TreeGrafter"/>
</dbReference>